<feature type="active site" description="Nucleophile" evidence="5">
    <location>
        <position position="13"/>
    </location>
</feature>
<feature type="domain" description="Phosphotyrosine protein phosphatase I" evidence="6">
    <location>
        <begin position="7"/>
        <end position="156"/>
    </location>
</feature>
<keyword evidence="8" id="KW-1185">Reference proteome</keyword>
<keyword evidence="4" id="KW-0904">Protein phosphatase</keyword>
<gene>
    <name evidence="7" type="ORF">G3446_16705</name>
</gene>
<dbReference type="RefSeq" id="WP_164453971.1">
    <property type="nucleotide sequence ID" value="NZ_JAAIJQ010000053.1"/>
</dbReference>
<evidence type="ECO:0000259" key="6">
    <source>
        <dbReference type="SMART" id="SM00226"/>
    </source>
</evidence>
<dbReference type="EMBL" id="JAAIJQ010000053">
    <property type="protein sequence ID" value="NEV63507.1"/>
    <property type="molecule type" value="Genomic_DNA"/>
</dbReference>
<dbReference type="InterPro" id="IPR036196">
    <property type="entry name" value="Ptyr_pPase_sf"/>
</dbReference>
<protein>
    <recommendedName>
        <fullName evidence="2">protein-tyrosine-phosphatase</fullName>
        <ecNumber evidence="2">3.1.3.48</ecNumber>
    </recommendedName>
</protein>
<comment type="caution">
    <text evidence="7">The sequence shown here is derived from an EMBL/GenBank/DDBJ whole genome shotgun (WGS) entry which is preliminary data.</text>
</comment>
<dbReference type="InterPro" id="IPR017867">
    <property type="entry name" value="Tyr_phospatase_low_mol_wt"/>
</dbReference>
<dbReference type="SMART" id="SM00226">
    <property type="entry name" value="LMWPc"/>
    <property type="match status" value="1"/>
</dbReference>
<dbReference type="InterPro" id="IPR023485">
    <property type="entry name" value="Ptyr_pPase"/>
</dbReference>
<feature type="active site" evidence="5">
    <location>
        <position position="19"/>
    </location>
</feature>
<dbReference type="GO" id="GO:0004725">
    <property type="term" value="F:protein tyrosine phosphatase activity"/>
    <property type="evidence" value="ECO:0007669"/>
    <property type="project" value="UniProtKB-EC"/>
</dbReference>
<dbReference type="AlphaFoldDB" id="A0A6M0K4I4"/>
<dbReference type="InterPro" id="IPR050438">
    <property type="entry name" value="LMW_PTPase"/>
</dbReference>
<evidence type="ECO:0000313" key="7">
    <source>
        <dbReference type="EMBL" id="NEV63507.1"/>
    </source>
</evidence>
<keyword evidence="3" id="KW-0378">Hydrolase</keyword>
<evidence type="ECO:0000256" key="4">
    <source>
        <dbReference type="ARBA" id="ARBA00022912"/>
    </source>
</evidence>
<dbReference type="PANTHER" id="PTHR11717:SF7">
    <property type="entry name" value="LOW MOLECULAR WEIGHT PHOSPHOTYROSINE PROTEIN PHOSPHATASE"/>
    <property type="match status" value="1"/>
</dbReference>
<organism evidence="7 8">
    <name type="scientific">Thiorhodococcus minor</name>
    <dbReference type="NCBI Taxonomy" id="57489"/>
    <lineage>
        <taxon>Bacteria</taxon>
        <taxon>Pseudomonadati</taxon>
        <taxon>Pseudomonadota</taxon>
        <taxon>Gammaproteobacteria</taxon>
        <taxon>Chromatiales</taxon>
        <taxon>Chromatiaceae</taxon>
        <taxon>Thiorhodococcus</taxon>
    </lineage>
</organism>
<evidence type="ECO:0000256" key="3">
    <source>
        <dbReference type="ARBA" id="ARBA00022801"/>
    </source>
</evidence>
<sequence length="162" mass="18292">MSTSARVKVLFVCMGNICRSPTAHGVFRQMVIKAGLLHLIEIDSAGTHAYHVGEPPDRRARETAAERGIDIADLRARRARVEDFHHYDYVLAMDEDNYACLADICPSGLEHKLSLFMEFAPDLEIREVPDPYYGGQRGFDRVFDMVESASRGLLEDLSSRYL</sequence>
<dbReference type="FunFam" id="3.40.50.2300:FF:000113">
    <property type="entry name" value="Low molecular weight protein-tyrosine-phosphatase"/>
    <property type="match status" value="1"/>
</dbReference>
<accession>A0A6M0K4I4</accession>
<dbReference type="CDD" id="cd16343">
    <property type="entry name" value="LMWPTP"/>
    <property type="match status" value="1"/>
</dbReference>
<comment type="similarity">
    <text evidence="1">Belongs to the low molecular weight phosphotyrosine protein phosphatase family.</text>
</comment>
<dbReference type="Proteomes" id="UP000483379">
    <property type="component" value="Unassembled WGS sequence"/>
</dbReference>
<reference evidence="7 8" key="1">
    <citation type="submission" date="2020-02" db="EMBL/GenBank/DDBJ databases">
        <title>Genome sequences of Thiorhodococcus mannitoliphagus and Thiorhodococcus minor, purple sulfur photosynthetic bacteria in the gammaproteobacterial family, Chromatiaceae.</title>
        <authorList>
            <person name="Aviles F.A."/>
            <person name="Meyer T.E."/>
            <person name="Kyndt J.A."/>
        </authorList>
    </citation>
    <scope>NUCLEOTIDE SEQUENCE [LARGE SCALE GENOMIC DNA]</scope>
    <source>
        <strain evidence="7 8">DSM 11518</strain>
    </source>
</reference>
<evidence type="ECO:0000256" key="2">
    <source>
        <dbReference type="ARBA" id="ARBA00013064"/>
    </source>
</evidence>
<dbReference type="EC" id="3.1.3.48" evidence="2"/>
<dbReference type="PANTHER" id="PTHR11717">
    <property type="entry name" value="LOW MOLECULAR WEIGHT PROTEIN TYROSINE PHOSPHATASE"/>
    <property type="match status" value="1"/>
</dbReference>
<dbReference type="Pfam" id="PF01451">
    <property type="entry name" value="LMWPc"/>
    <property type="match status" value="1"/>
</dbReference>
<name>A0A6M0K4I4_9GAMM</name>
<dbReference type="PRINTS" id="PR00719">
    <property type="entry name" value="LMWPTPASE"/>
</dbReference>
<evidence type="ECO:0000313" key="8">
    <source>
        <dbReference type="Proteomes" id="UP000483379"/>
    </source>
</evidence>
<dbReference type="Gene3D" id="3.40.50.2300">
    <property type="match status" value="1"/>
</dbReference>
<dbReference type="SUPFAM" id="SSF52788">
    <property type="entry name" value="Phosphotyrosine protein phosphatases I"/>
    <property type="match status" value="1"/>
</dbReference>
<feature type="active site" description="Proton donor" evidence="5">
    <location>
        <position position="130"/>
    </location>
</feature>
<proteinExistence type="inferred from homology"/>
<evidence type="ECO:0000256" key="1">
    <source>
        <dbReference type="ARBA" id="ARBA00011063"/>
    </source>
</evidence>
<evidence type="ECO:0000256" key="5">
    <source>
        <dbReference type="PIRSR" id="PIRSR617867-1"/>
    </source>
</evidence>